<dbReference type="Proteomes" id="UP000008068">
    <property type="component" value="Unassembled WGS sequence"/>
</dbReference>
<sequence length="148" mass="16609">MSTIAQSAVVVTTPKTTPLKKLMADHEDLIKEKSDKKSVARVIMAPTVVVDDPSVVTDEVTDEDELAIDRGMDALFMMMDKLDEMIAAAKKRCEEWDEERKAEAAEYEFDVYTDSENDDDTDSDYSEAKDSAFSDSDDEHTGHETDEE</sequence>
<dbReference type="FunCoup" id="G0MMC6">
    <property type="interactions" value="1899"/>
</dbReference>
<feature type="coiled-coil region" evidence="1">
    <location>
        <begin position="79"/>
        <end position="106"/>
    </location>
</feature>
<evidence type="ECO:0000313" key="4">
    <source>
        <dbReference type="Proteomes" id="UP000008068"/>
    </source>
</evidence>
<reference evidence="4" key="1">
    <citation type="submission" date="2011-07" db="EMBL/GenBank/DDBJ databases">
        <authorList>
            <consortium name="Caenorhabditis brenneri Sequencing and Analysis Consortium"/>
            <person name="Wilson R.K."/>
        </authorList>
    </citation>
    <scope>NUCLEOTIDE SEQUENCE [LARGE SCALE GENOMIC DNA]</scope>
    <source>
        <strain evidence="4">PB2801</strain>
    </source>
</reference>
<feature type="compositionally biased region" description="Acidic residues" evidence="2">
    <location>
        <begin position="107"/>
        <end position="125"/>
    </location>
</feature>
<name>G0MMC6_CAEBE</name>
<evidence type="ECO:0000256" key="2">
    <source>
        <dbReference type="SAM" id="MobiDB-lite"/>
    </source>
</evidence>
<dbReference type="HOGENOM" id="CLU_1760402_0_0_1"/>
<evidence type="ECO:0000256" key="1">
    <source>
        <dbReference type="SAM" id="Coils"/>
    </source>
</evidence>
<dbReference type="OMA" id="DEHTGHE"/>
<protein>
    <submittedName>
        <fullName evidence="3">Uncharacterized protein</fullName>
    </submittedName>
</protein>
<dbReference type="EMBL" id="GL379802">
    <property type="protein sequence ID" value="EGT37543.1"/>
    <property type="molecule type" value="Genomic_DNA"/>
</dbReference>
<keyword evidence="4" id="KW-1185">Reference proteome</keyword>
<keyword evidence="1" id="KW-0175">Coiled coil</keyword>
<gene>
    <name evidence="3" type="ORF">CAEBREN_23202</name>
</gene>
<dbReference type="InParanoid" id="G0MMC6"/>
<accession>G0MMC6</accession>
<proteinExistence type="predicted"/>
<feature type="compositionally biased region" description="Basic and acidic residues" evidence="2">
    <location>
        <begin position="139"/>
        <end position="148"/>
    </location>
</feature>
<feature type="region of interest" description="Disordered" evidence="2">
    <location>
        <begin position="107"/>
        <end position="148"/>
    </location>
</feature>
<evidence type="ECO:0000313" key="3">
    <source>
        <dbReference type="EMBL" id="EGT37543.1"/>
    </source>
</evidence>
<organism evidence="4">
    <name type="scientific">Caenorhabditis brenneri</name>
    <name type="common">Nematode worm</name>
    <dbReference type="NCBI Taxonomy" id="135651"/>
    <lineage>
        <taxon>Eukaryota</taxon>
        <taxon>Metazoa</taxon>
        <taxon>Ecdysozoa</taxon>
        <taxon>Nematoda</taxon>
        <taxon>Chromadorea</taxon>
        <taxon>Rhabditida</taxon>
        <taxon>Rhabditina</taxon>
        <taxon>Rhabditomorpha</taxon>
        <taxon>Rhabditoidea</taxon>
        <taxon>Rhabditidae</taxon>
        <taxon>Peloderinae</taxon>
        <taxon>Caenorhabditis</taxon>
    </lineage>
</organism>
<dbReference type="AlphaFoldDB" id="G0MMC6"/>